<dbReference type="Proteomes" id="UP000324222">
    <property type="component" value="Unassembled WGS sequence"/>
</dbReference>
<sequence length="50" mass="5780">MQPCGVFSVLSCHTLSFYYSLIMFLTKFLAMSTPTLIIPLYIFPLPFRDD</sequence>
<organism evidence="2 3">
    <name type="scientific">Portunus trituberculatus</name>
    <name type="common">Swimming crab</name>
    <name type="synonym">Neptunus trituberculatus</name>
    <dbReference type="NCBI Taxonomy" id="210409"/>
    <lineage>
        <taxon>Eukaryota</taxon>
        <taxon>Metazoa</taxon>
        <taxon>Ecdysozoa</taxon>
        <taxon>Arthropoda</taxon>
        <taxon>Crustacea</taxon>
        <taxon>Multicrustacea</taxon>
        <taxon>Malacostraca</taxon>
        <taxon>Eumalacostraca</taxon>
        <taxon>Eucarida</taxon>
        <taxon>Decapoda</taxon>
        <taxon>Pleocyemata</taxon>
        <taxon>Brachyura</taxon>
        <taxon>Eubrachyura</taxon>
        <taxon>Portunoidea</taxon>
        <taxon>Portunidae</taxon>
        <taxon>Portuninae</taxon>
        <taxon>Portunus</taxon>
    </lineage>
</organism>
<protein>
    <submittedName>
        <fullName evidence="2">Uncharacterized protein</fullName>
    </submittedName>
</protein>
<keyword evidence="1" id="KW-0472">Membrane</keyword>
<gene>
    <name evidence="2" type="ORF">E2C01_079607</name>
</gene>
<dbReference type="EMBL" id="VSRR010066626">
    <property type="protein sequence ID" value="MPC84857.1"/>
    <property type="molecule type" value="Genomic_DNA"/>
</dbReference>
<comment type="caution">
    <text evidence="2">The sequence shown here is derived from an EMBL/GenBank/DDBJ whole genome shotgun (WGS) entry which is preliminary data.</text>
</comment>
<keyword evidence="1" id="KW-1133">Transmembrane helix</keyword>
<proteinExistence type="predicted"/>
<keyword evidence="3" id="KW-1185">Reference proteome</keyword>
<reference evidence="2 3" key="1">
    <citation type="submission" date="2019-05" db="EMBL/GenBank/DDBJ databases">
        <title>Another draft genome of Portunus trituberculatus and its Hox gene families provides insights of decapod evolution.</title>
        <authorList>
            <person name="Jeong J.-H."/>
            <person name="Song I."/>
            <person name="Kim S."/>
            <person name="Choi T."/>
            <person name="Kim D."/>
            <person name="Ryu S."/>
            <person name="Kim W."/>
        </authorList>
    </citation>
    <scope>NUCLEOTIDE SEQUENCE [LARGE SCALE GENOMIC DNA]</scope>
    <source>
        <tissue evidence="2">Muscle</tissue>
    </source>
</reference>
<name>A0A5B7ITT6_PORTR</name>
<accession>A0A5B7ITT6</accession>
<evidence type="ECO:0000256" key="1">
    <source>
        <dbReference type="SAM" id="Phobius"/>
    </source>
</evidence>
<feature type="transmembrane region" description="Helical" evidence="1">
    <location>
        <begin position="17"/>
        <end position="43"/>
    </location>
</feature>
<evidence type="ECO:0000313" key="2">
    <source>
        <dbReference type="EMBL" id="MPC84857.1"/>
    </source>
</evidence>
<evidence type="ECO:0000313" key="3">
    <source>
        <dbReference type="Proteomes" id="UP000324222"/>
    </source>
</evidence>
<dbReference type="AlphaFoldDB" id="A0A5B7ITT6"/>
<keyword evidence="1" id="KW-0812">Transmembrane</keyword>